<evidence type="ECO:0000256" key="2">
    <source>
        <dbReference type="SAM" id="Phobius"/>
    </source>
</evidence>
<evidence type="ECO:0000256" key="1">
    <source>
        <dbReference type="PROSITE-ProRule" id="PRU00339"/>
    </source>
</evidence>
<feature type="transmembrane region" description="Helical" evidence="2">
    <location>
        <begin position="583"/>
        <end position="603"/>
    </location>
</feature>
<feature type="transmembrane region" description="Helical" evidence="2">
    <location>
        <begin position="473"/>
        <end position="493"/>
    </location>
</feature>
<protein>
    <recommendedName>
        <fullName evidence="5">Tetratricopeptide repeat protein</fullName>
    </recommendedName>
</protein>
<evidence type="ECO:0008006" key="5">
    <source>
        <dbReference type="Google" id="ProtNLM"/>
    </source>
</evidence>
<dbReference type="PROSITE" id="PS50005">
    <property type="entry name" value="TPR"/>
    <property type="match status" value="1"/>
</dbReference>
<dbReference type="AlphaFoldDB" id="A0AA48GUT0"/>
<evidence type="ECO:0000313" key="4">
    <source>
        <dbReference type="Proteomes" id="UP001228113"/>
    </source>
</evidence>
<dbReference type="EMBL" id="AP027081">
    <property type="protein sequence ID" value="BDU76634.1"/>
    <property type="molecule type" value="Genomic_DNA"/>
</dbReference>
<name>A0AA48GUT0_9BACT</name>
<sequence>MSAAEAWPSHTALASALHVCVGLSASLSKRALTAAAFAGFLLAAPLWAKAEPAAAPARAELQPAIALSHCAERLKPAFQTGDPVAIQAAVQDVELLRRTYGTLDVLPLVEAMTIFARDLGRKGSPAAGIKVLDTVERWAPRNPSVLGARIVLARQQGPQGWVWSIADLLELTRARLTNPDHRWLWTLQHLAWARVMAALLLWGTALALGLRYRRVWRTTWEDPLRHHAIHPHVVALLGAFIVTLPVVFGLDPGLAAMLWLWILAPFLTGPEVRVALAVILIQMVHPVLTLVEPLASPAPRPSLVTLQLRPQPAPPDERILAGLSAHDRTFLAGWRQLQSQDWPRAAATFEALAKESGDRAEVVNNLGVARYQMGNVQGAQACFDEAATLAPRRGEILLNQSVVAFRQMDGPLGFAKQEDARHFAPETFNRILAANQARTDQRTFALPLPDTPERIAALARAIRPERPASGGGIHLYTLLNLLLPLAAAGLFYLRLSRSIAQAHPSQCARCGEPFHTTDSPDAWVCSKCHHLFVLKDGLHGESRKRKVEEVAGFQRSQRWVHRFLAFALPGTDLLLAGETRAGMVEFSFLCFAAGVVLATGRPLRYPGEVLQDPATVWLPMGLVLLAILFLRSWLKLLPRRG</sequence>
<dbReference type="InterPro" id="IPR019734">
    <property type="entry name" value="TPR_rpt"/>
</dbReference>
<organism evidence="3 4">
    <name type="scientific">Mesoterricola sediminis</name>
    <dbReference type="NCBI Taxonomy" id="2927980"/>
    <lineage>
        <taxon>Bacteria</taxon>
        <taxon>Pseudomonadati</taxon>
        <taxon>Acidobacteriota</taxon>
        <taxon>Holophagae</taxon>
        <taxon>Holophagales</taxon>
        <taxon>Holophagaceae</taxon>
        <taxon>Mesoterricola</taxon>
    </lineage>
</organism>
<evidence type="ECO:0000313" key="3">
    <source>
        <dbReference type="EMBL" id="BDU76634.1"/>
    </source>
</evidence>
<dbReference type="KEGG" id="msea:METESE_15920"/>
<reference evidence="3" key="1">
    <citation type="journal article" date="2023" name="Int. J. Syst. Evol. Microbiol.">
        <title>Mesoterricola silvestris gen. nov., sp. nov., Mesoterricola sediminis sp. nov., Geothrix oryzae sp. nov., Geothrix edaphica sp. nov., Geothrix rubra sp. nov., and Geothrix limicola sp. nov., six novel members of Acidobacteriota isolated from soils.</title>
        <authorList>
            <person name="Itoh H."/>
            <person name="Sugisawa Y."/>
            <person name="Mise K."/>
            <person name="Xu Z."/>
            <person name="Kuniyasu M."/>
            <person name="Ushijima N."/>
            <person name="Kawano K."/>
            <person name="Kobayashi E."/>
            <person name="Shiratori Y."/>
            <person name="Masuda Y."/>
            <person name="Senoo K."/>
        </authorList>
    </citation>
    <scope>NUCLEOTIDE SEQUENCE</scope>
    <source>
        <strain evidence="3">W786</strain>
    </source>
</reference>
<keyword evidence="2" id="KW-0812">Transmembrane</keyword>
<feature type="transmembrane region" description="Helical" evidence="2">
    <location>
        <begin position="191"/>
        <end position="212"/>
    </location>
</feature>
<accession>A0AA48GUT0</accession>
<proteinExistence type="predicted"/>
<keyword evidence="4" id="KW-1185">Reference proteome</keyword>
<keyword evidence="2" id="KW-0472">Membrane</keyword>
<dbReference type="Proteomes" id="UP001228113">
    <property type="component" value="Chromosome"/>
</dbReference>
<dbReference type="Gene3D" id="1.25.40.10">
    <property type="entry name" value="Tetratricopeptide repeat domain"/>
    <property type="match status" value="1"/>
</dbReference>
<gene>
    <name evidence="3" type="ORF">METESE_15920</name>
</gene>
<dbReference type="SUPFAM" id="SSF48452">
    <property type="entry name" value="TPR-like"/>
    <property type="match status" value="1"/>
</dbReference>
<feature type="transmembrane region" description="Helical" evidence="2">
    <location>
        <begin position="615"/>
        <end position="634"/>
    </location>
</feature>
<feature type="repeat" description="TPR" evidence="1">
    <location>
        <begin position="360"/>
        <end position="393"/>
    </location>
</feature>
<keyword evidence="2" id="KW-1133">Transmembrane helix</keyword>
<keyword evidence="1" id="KW-0802">TPR repeat</keyword>
<feature type="transmembrane region" description="Helical" evidence="2">
    <location>
        <begin position="233"/>
        <end position="262"/>
    </location>
</feature>
<dbReference type="InterPro" id="IPR011990">
    <property type="entry name" value="TPR-like_helical_dom_sf"/>
</dbReference>